<sequence>MQRRTTLTAALSVLAATALVWGSAASAQNAPKIAVTDLAYAQRVSEYFEAGTYQRSSQMSAQGSHSGGYSHGPYSGSGSHSGSHSVQASEQASGTYVAGRYSYIEQRELGGFTNDIKGVLLRGTAFRLVQGKGFDAGAPQPSKAEQVLNQVQGGKMAKPVRQPEVNDIIARIKKGEFNGADYVLFGVVSSVEFSDALSPLQGTSSATRQYGLDLLADFSLIHTKTYEIKAAFSAQGAGNDTKILSHRGDIAPPNRAKVMRETSQSLAQSVFQQLSDQLGYTDPHLSRGVRAPMAVPVPLHGGQPVPQQQPEQVLILR</sequence>
<name>A0A4R2NDU5_9BURK</name>
<evidence type="ECO:0000256" key="1">
    <source>
        <dbReference type="SAM" id="MobiDB-lite"/>
    </source>
</evidence>
<dbReference type="EMBL" id="SLXH01000005">
    <property type="protein sequence ID" value="TCP19393.1"/>
    <property type="molecule type" value="Genomic_DNA"/>
</dbReference>
<evidence type="ECO:0000256" key="2">
    <source>
        <dbReference type="SAM" id="SignalP"/>
    </source>
</evidence>
<gene>
    <name evidence="3" type="ORF">EV674_10571</name>
</gene>
<comment type="caution">
    <text evidence="3">The sequence shown here is derived from an EMBL/GenBank/DDBJ whole genome shotgun (WGS) entry which is preliminary data.</text>
</comment>
<evidence type="ECO:0000313" key="3">
    <source>
        <dbReference type="EMBL" id="TCP19393.1"/>
    </source>
</evidence>
<dbReference type="AlphaFoldDB" id="A0A4R2NDU5"/>
<keyword evidence="2" id="KW-0732">Signal</keyword>
<keyword evidence="4" id="KW-1185">Reference proteome</keyword>
<evidence type="ECO:0000313" key="4">
    <source>
        <dbReference type="Proteomes" id="UP000295182"/>
    </source>
</evidence>
<dbReference type="OrthoDB" id="8617715at2"/>
<reference evidence="3 4" key="1">
    <citation type="submission" date="2019-03" db="EMBL/GenBank/DDBJ databases">
        <title>Genomic Encyclopedia of Type Strains, Phase IV (KMG-IV): sequencing the most valuable type-strain genomes for metagenomic binning, comparative biology and taxonomic classification.</title>
        <authorList>
            <person name="Goeker M."/>
        </authorList>
    </citation>
    <scope>NUCLEOTIDE SEQUENCE [LARGE SCALE GENOMIC DNA]</scope>
    <source>
        <strain evidence="3 4">DSM 1837</strain>
    </source>
</reference>
<evidence type="ECO:0008006" key="5">
    <source>
        <dbReference type="Google" id="ProtNLM"/>
    </source>
</evidence>
<feature type="signal peptide" evidence="2">
    <location>
        <begin position="1"/>
        <end position="27"/>
    </location>
</feature>
<proteinExistence type="predicted"/>
<protein>
    <recommendedName>
        <fullName evidence="5">Peptidoglycan-synthase activator LpoB</fullName>
    </recommendedName>
</protein>
<dbReference type="Proteomes" id="UP000295182">
    <property type="component" value="Unassembled WGS sequence"/>
</dbReference>
<feature type="region of interest" description="Disordered" evidence="1">
    <location>
        <begin position="59"/>
        <end position="89"/>
    </location>
</feature>
<accession>A0A4R2NDU5</accession>
<feature type="chain" id="PRO_5020420882" description="Peptidoglycan-synthase activator LpoB" evidence="2">
    <location>
        <begin position="28"/>
        <end position="317"/>
    </location>
</feature>
<organism evidence="3 4">
    <name type="scientific">Simplicispira metamorpha</name>
    <dbReference type="NCBI Taxonomy" id="80881"/>
    <lineage>
        <taxon>Bacteria</taxon>
        <taxon>Pseudomonadati</taxon>
        <taxon>Pseudomonadota</taxon>
        <taxon>Betaproteobacteria</taxon>
        <taxon>Burkholderiales</taxon>
        <taxon>Comamonadaceae</taxon>
        <taxon>Simplicispira</taxon>
    </lineage>
</organism>
<dbReference type="RefSeq" id="WP_119012125.1">
    <property type="nucleotide sequence ID" value="NZ_QXNC01000003.1"/>
</dbReference>
<feature type="compositionally biased region" description="Low complexity" evidence="1">
    <location>
        <begin position="71"/>
        <end position="85"/>
    </location>
</feature>